<feature type="domain" description="Alliinase EGF-like" evidence="1">
    <location>
        <begin position="41"/>
        <end position="95"/>
    </location>
</feature>
<reference evidence="2" key="1">
    <citation type="journal article" date="2018" name="DNA Res.">
        <title>Multiple hybrid de novo genome assembly of finger millet, an orphan allotetraploid crop.</title>
        <authorList>
            <person name="Hatakeyama M."/>
            <person name="Aluri S."/>
            <person name="Balachadran M.T."/>
            <person name="Sivarajan S.R."/>
            <person name="Patrignani A."/>
            <person name="Gruter S."/>
            <person name="Poveda L."/>
            <person name="Shimizu-Inatsugi R."/>
            <person name="Baeten J."/>
            <person name="Francoijs K.J."/>
            <person name="Nataraja K.N."/>
            <person name="Reddy Y.A.N."/>
            <person name="Phadnis S."/>
            <person name="Ravikumar R.L."/>
            <person name="Schlapbach R."/>
            <person name="Sreeman S.M."/>
            <person name="Shimizu K.K."/>
        </authorList>
    </citation>
    <scope>NUCLEOTIDE SEQUENCE</scope>
</reference>
<dbReference type="AlphaFoldDB" id="A0AAV5E547"/>
<sequence>MEPAAGGQPPRRRHVSPGLLALLCSSSLLLNAVFIAHHLFWALQAARAAEAVAATDCSGHGRVFLDGVAGEDGRPGCECNTCFSGPDCSLRTPNCTADADRCA</sequence>
<protein>
    <recommendedName>
        <fullName evidence="1">Alliinase EGF-like domain-containing protein</fullName>
    </recommendedName>
</protein>
<dbReference type="InterPro" id="IPR006947">
    <property type="entry name" value="EGF_alliinase"/>
</dbReference>
<reference evidence="2" key="2">
    <citation type="submission" date="2021-12" db="EMBL/GenBank/DDBJ databases">
        <title>Resequencing data analysis of finger millet.</title>
        <authorList>
            <person name="Hatakeyama M."/>
            <person name="Aluri S."/>
            <person name="Balachadran M.T."/>
            <person name="Sivarajan S.R."/>
            <person name="Poveda L."/>
            <person name="Shimizu-Inatsugi R."/>
            <person name="Schlapbach R."/>
            <person name="Sreeman S.M."/>
            <person name="Shimizu K.K."/>
        </authorList>
    </citation>
    <scope>NUCLEOTIDE SEQUENCE</scope>
</reference>
<evidence type="ECO:0000259" key="1">
    <source>
        <dbReference type="Pfam" id="PF04863"/>
    </source>
</evidence>
<evidence type="ECO:0000313" key="3">
    <source>
        <dbReference type="Proteomes" id="UP001054889"/>
    </source>
</evidence>
<accession>A0AAV5E547</accession>
<keyword evidence="3" id="KW-1185">Reference proteome</keyword>
<dbReference type="EMBL" id="BQKI01000073">
    <property type="protein sequence ID" value="GJN17868.1"/>
    <property type="molecule type" value="Genomic_DNA"/>
</dbReference>
<dbReference type="Gene3D" id="2.10.25.30">
    <property type="entry name" value="EGF-like, alliinase"/>
    <property type="match status" value="1"/>
</dbReference>
<dbReference type="GO" id="GO:0016846">
    <property type="term" value="F:carbon-sulfur lyase activity"/>
    <property type="evidence" value="ECO:0007669"/>
    <property type="project" value="InterPro"/>
</dbReference>
<dbReference type="Proteomes" id="UP001054889">
    <property type="component" value="Unassembled WGS sequence"/>
</dbReference>
<organism evidence="2 3">
    <name type="scientific">Eleusine coracana subsp. coracana</name>
    <dbReference type="NCBI Taxonomy" id="191504"/>
    <lineage>
        <taxon>Eukaryota</taxon>
        <taxon>Viridiplantae</taxon>
        <taxon>Streptophyta</taxon>
        <taxon>Embryophyta</taxon>
        <taxon>Tracheophyta</taxon>
        <taxon>Spermatophyta</taxon>
        <taxon>Magnoliopsida</taxon>
        <taxon>Liliopsida</taxon>
        <taxon>Poales</taxon>
        <taxon>Poaceae</taxon>
        <taxon>PACMAD clade</taxon>
        <taxon>Chloridoideae</taxon>
        <taxon>Cynodonteae</taxon>
        <taxon>Eleusininae</taxon>
        <taxon>Eleusine</taxon>
    </lineage>
</organism>
<proteinExistence type="predicted"/>
<name>A0AAV5E547_ELECO</name>
<comment type="caution">
    <text evidence="2">The sequence shown here is derived from an EMBL/GenBank/DDBJ whole genome shotgun (WGS) entry which is preliminary data.</text>
</comment>
<gene>
    <name evidence="2" type="primary">gb04971</name>
    <name evidence="2" type="ORF">PR202_gb04971</name>
</gene>
<dbReference type="Pfam" id="PF04863">
    <property type="entry name" value="EGF_alliinase"/>
    <property type="match status" value="1"/>
</dbReference>
<dbReference type="InterPro" id="IPR037029">
    <property type="entry name" value="Alliinase_N_sf"/>
</dbReference>
<evidence type="ECO:0000313" key="2">
    <source>
        <dbReference type="EMBL" id="GJN17868.1"/>
    </source>
</evidence>